<protein>
    <submittedName>
        <fullName evidence="1">Uncharacterized protein</fullName>
    </submittedName>
</protein>
<name>A0ABR4AQA0_9LECA</name>
<sequence>MSNTESQNPFSHPDHCHNNNQEMPIRAGFGARSCHVRGYPSLGGIILGVFTAVELECLGQSRSKPSSRSSDAQVEDDFSFQMLRLCALWWKSMALYGKRTRQVSGGCPWPDGFPTDFHVGYPSTGGVWVLKVPSGEFEPDDFGKVVMAFTMDERCAAPEEIGATFYANVDKCPDVAKSLKDDVAIGKREERMKEMDD</sequence>
<comment type="caution">
    <text evidence="1">The sequence shown here is derived from an EMBL/GenBank/DDBJ whole genome shotgun (WGS) entry which is preliminary data.</text>
</comment>
<dbReference type="EMBL" id="JBHFEH010000089">
    <property type="protein sequence ID" value="KAL2047907.1"/>
    <property type="molecule type" value="Genomic_DNA"/>
</dbReference>
<organism evidence="1 2">
    <name type="scientific">Lepraria finkii</name>
    <dbReference type="NCBI Taxonomy" id="1340010"/>
    <lineage>
        <taxon>Eukaryota</taxon>
        <taxon>Fungi</taxon>
        <taxon>Dikarya</taxon>
        <taxon>Ascomycota</taxon>
        <taxon>Pezizomycotina</taxon>
        <taxon>Lecanoromycetes</taxon>
        <taxon>OSLEUM clade</taxon>
        <taxon>Lecanoromycetidae</taxon>
        <taxon>Lecanorales</taxon>
        <taxon>Lecanorineae</taxon>
        <taxon>Stereocaulaceae</taxon>
        <taxon>Lepraria</taxon>
    </lineage>
</organism>
<reference evidence="1 2" key="1">
    <citation type="submission" date="2024-09" db="EMBL/GenBank/DDBJ databases">
        <title>Rethinking Asexuality: The Enigmatic Case of Functional Sexual Genes in Lepraria (Stereocaulaceae).</title>
        <authorList>
            <person name="Doellman M."/>
            <person name="Sun Y."/>
            <person name="Barcenas-Pena A."/>
            <person name="Lumbsch H.T."/>
            <person name="Grewe F."/>
        </authorList>
    </citation>
    <scope>NUCLEOTIDE SEQUENCE [LARGE SCALE GENOMIC DNA]</scope>
    <source>
        <strain evidence="1 2">Grewe 0041</strain>
    </source>
</reference>
<gene>
    <name evidence="1" type="ORF">ABVK25_011238</name>
</gene>
<keyword evidence="2" id="KW-1185">Reference proteome</keyword>
<evidence type="ECO:0000313" key="2">
    <source>
        <dbReference type="Proteomes" id="UP001590951"/>
    </source>
</evidence>
<accession>A0ABR4AQA0</accession>
<dbReference type="Proteomes" id="UP001590951">
    <property type="component" value="Unassembled WGS sequence"/>
</dbReference>
<evidence type="ECO:0000313" key="1">
    <source>
        <dbReference type="EMBL" id="KAL2047907.1"/>
    </source>
</evidence>
<proteinExistence type="predicted"/>